<comment type="caution">
    <text evidence="8">The sequence shown here is derived from an EMBL/GenBank/DDBJ whole genome shotgun (WGS) entry which is preliminary data.</text>
</comment>
<evidence type="ECO:0000256" key="5">
    <source>
        <dbReference type="ARBA" id="ARBA00023136"/>
    </source>
</evidence>
<dbReference type="PANTHER" id="PTHR12372:SF6">
    <property type="entry name" value="PECANEX-LIKE PROTEIN 4"/>
    <property type="match status" value="1"/>
</dbReference>
<keyword evidence="4" id="KW-1133">Transmembrane helix</keyword>
<gene>
    <name evidence="8" type="ORF">DGYR_LOCUS12676</name>
</gene>
<reference evidence="8 9" key="1">
    <citation type="submission" date="2020-08" db="EMBL/GenBank/DDBJ databases">
        <authorList>
            <person name="Hejnol A."/>
        </authorList>
    </citation>
    <scope>NUCLEOTIDE SEQUENCE [LARGE SCALE GENOMIC DNA]</scope>
</reference>
<evidence type="ECO:0000256" key="3">
    <source>
        <dbReference type="ARBA" id="ARBA00022692"/>
    </source>
</evidence>
<dbReference type="AlphaFoldDB" id="A0A7I8WAW9"/>
<dbReference type="Pfam" id="PF05041">
    <property type="entry name" value="Pecanex_C"/>
    <property type="match status" value="1"/>
</dbReference>
<dbReference type="GO" id="GO:0016020">
    <property type="term" value="C:membrane"/>
    <property type="evidence" value="ECO:0007669"/>
    <property type="project" value="UniProtKB-SubCell"/>
</dbReference>
<dbReference type="PANTHER" id="PTHR12372">
    <property type="entry name" value="PECANEX"/>
    <property type="match status" value="1"/>
</dbReference>
<sequence length="415" mass="49115">MFGQFWQVSELIEGLRKSCLTNPSPTTNDNLDQLIYNDMLQGVCKLFQECMETGKFGYCPAGSMFLLRNQDRILWISIEEEGFCYKHISVKGLELQETSCHTVEAAFLDDKFERYFDRFSFYNRYFPTKCTFKPISRNKIETYSDVKNRLTGVIDSKEFIEIFKSNLPKVLTWKLIREIYSSYSFESSLSHIQYEHKYSIDKDWLNCIKNKENDWIFNENNLLKFAYLSKNIILKEGDFFNAQHIYKLYKGIVQESLNEPLKHAIKVSVRYCLRASLNHFLICPETNEELQDSLIDMNENWFIGLENDKELIEMIEKRIENIFLLQYTEETKTFCSRNLTRREDEEFFIAALEEESVKSQWANLSLELFYMTNDDDERYSIQAEPSILRNLTVQAANPPLGYPLFISQMQNIYSI</sequence>
<proteinExistence type="inferred from homology"/>
<dbReference type="EMBL" id="CAJFCJ010000025">
    <property type="protein sequence ID" value="CAD5125272.1"/>
    <property type="molecule type" value="Genomic_DNA"/>
</dbReference>
<keyword evidence="5" id="KW-0472">Membrane</keyword>
<dbReference type="InterPro" id="IPR039797">
    <property type="entry name" value="Pecanex"/>
</dbReference>
<keyword evidence="3" id="KW-0812">Transmembrane</keyword>
<evidence type="ECO:0000256" key="6">
    <source>
        <dbReference type="RuleBase" id="RU367089"/>
    </source>
</evidence>
<feature type="domain" description="Pecanex C-terminal" evidence="7">
    <location>
        <begin position="261"/>
        <end position="413"/>
    </location>
</feature>
<comment type="subcellular location">
    <subcellularLocation>
        <location evidence="1 6">Membrane</location>
        <topology evidence="1 6">Multi-pass membrane protein</topology>
    </subcellularLocation>
</comment>
<dbReference type="OrthoDB" id="5979286at2759"/>
<accession>A0A7I8WAW9</accession>
<evidence type="ECO:0000313" key="8">
    <source>
        <dbReference type="EMBL" id="CAD5125272.1"/>
    </source>
</evidence>
<name>A0A7I8WAW9_9ANNE</name>
<evidence type="ECO:0000313" key="9">
    <source>
        <dbReference type="Proteomes" id="UP000549394"/>
    </source>
</evidence>
<protein>
    <recommendedName>
        <fullName evidence="6">Pecanex-like protein</fullName>
    </recommendedName>
</protein>
<evidence type="ECO:0000256" key="4">
    <source>
        <dbReference type="ARBA" id="ARBA00022989"/>
    </source>
</evidence>
<evidence type="ECO:0000256" key="1">
    <source>
        <dbReference type="ARBA" id="ARBA00004141"/>
    </source>
</evidence>
<evidence type="ECO:0000256" key="2">
    <source>
        <dbReference type="ARBA" id="ARBA00010170"/>
    </source>
</evidence>
<comment type="similarity">
    <text evidence="2 6">Belongs to the pecanex family.</text>
</comment>
<keyword evidence="9" id="KW-1185">Reference proteome</keyword>
<evidence type="ECO:0000259" key="7">
    <source>
        <dbReference type="Pfam" id="PF05041"/>
    </source>
</evidence>
<dbReference type="Proteomes" id="UP000549394">
    <property type="component" value="Unassembled WGS sequence"/>
</dbReference>
<dbReference type="InterPro" id="IPR007735">
    <property type="entry name" value="Pecanex_C"/>
</dbReference>
<organism evidence="8 9">
    <name type="scientific">Dimorphilus gyrociliatus</name>
    <dbReference type="NCBI Taxonomy" id="2664684"/>
    <lineage>
        <taxon>Eukaryota</taxon>
        <taxon>Metazoa</taxon>
        <taxon>Spiralia</taxon>
        <taxon>Lophotrochozoa</taxon>
        <taxon>Annelida</taxon>
        <taxon>Polychaeta</taxon>
        <taxon>Polychaeta incertae sedis</taxon>
        <taxon>Dinophilidae</taxon>
        <taxon>Dimorphilus</taxon>
    </lineage>
</organism>